<feature type="repeat" description="PPR" evidence="2">
    <location>
        <begin position="179"/>
        <end position="209"/>
    </location>
</feature>
<dbReference type="InterPro" id="IPR011990">
    <property type="entry name" value="TPR-like_helical_dom_sf"/>
</dbReference>
<evidence type="ECO:0000256" key="2">
    <source>
        <dbReference type="PROSITE-ProRule" id="PRU00708"/>
    </source>
</evidence>
<dbReference type="OMA" id="IEPGVQH"/>
<evidence type="ECO:0000313" key="5">
    <source>
        <dbReference type="Proteomes" id="UP000295252"/>
    </source>
</evidence>
<feature type="repeat" description="PPR" evidence="2">
    <location>
        <begin position="210"/>
        <end position="244"/>
    </location>
</feature>
<proteinExistence type="predicted"/>
<name>A0A068U0C3_COFCA</name>
<dbReference type="GO" id="GO:0009451">
    <property type="term" value="P:RNA modification"/>
    <property type="evidence" value="ECO:0007669"/>
    <property type="project" value="InterPro"/>
</dbReference>
<feature type="region of interest" description="Disordered" evidence="3">
    <location>
        <begin position="555"/>
        <end position="575"/>
    </location>
</feature>
<dbReference type="GO" id="GO:0003723">
    <property type="term" value="F:RNA binding"/>
    <property type="evidence" value="ECO:0007669"/>
    <property type="project" value="InterPro"/>
</dbReference>
<dbReference type="Gene3D" id="1.25.40.10">
    <property type="entry name" value="Tetratricopeptide repeat domain"/>
    <property type="match status" value="2"/>
</dbReference>
<evidence type="ECO:0000256" key="3">
    <source>
        <dbReference type="SAM" id="MobiDB-lite"/>
    </source>
</evidence>
<dbReference type="Gramene" id="CDP01732">
    <property type="protein sequence ID" value="CDP01732"/>
    <property type="gene ID" value="GSCOC_T00036876001"/>
</dbReference>
<gene>
    <name evidence="4" type="ORF">GSCOC_T00036876001</name>
</gene>
<dbReference type="FunFam" id="1.25.40.10:FF:000348">
    <property type="entry name" value="Pentatricopeptide repeat-containing protein chloroplastic"/>
    <property type="match status" value="1"/>
</dbReference>
<keyword evidence="1" id="KW-0677">Repeat</keyword>
<dbReference type="NCBIfam" id="TIGR00756">
    <property type="entry name" value="PPR"/>
    <property type="match status" value="5"/>
</dbReference>
<dbReference type="EMBL" id="HG739091">
    <property type="protein sequence ID" value="CDP01732.1"/>
    <property type="molecule type" value="Genomic_DNA"/>
</dbReference>
<dbReference type="InParanoid" id="A0A068U0C3"/>
<dbReference type="InterPro" id="IPR046960">
    <property type="entry name" value="PPR_At4g14850-like_plant"/>
</dbReference>
<dbReference type="OrthoDB" id="185373at2759"/>
<keyword evidence="5" id="KW-1185">Reference proteome</keyword>
<dbReference type="Pfam" id="PF13041">
    <property type="entry name" value="PPR_2"/>
    <property type="match status" value="3"/>
</dbReference>
<dbReference type="PANTHER" id="PTHR47926">
    <property type="entry name" value="PENTATRICOPEPTIDE REPEAT-CONTAINING PROTEIN"/>
    <property type="match status" value="1"/>
</dbReference>
<dbReference type="InterPro" id="IPR002885">
    <property type="entry name" value="PPR_rpt"/>
</dbReference>
<evidence type="ECO:0008006" key="6">
    <source>
        <dbReference type="Google" id="ProtNLM"/>
    </source>
</evidence>
<reference evidence="5" key="1">
    <citation type="journal article" date="2014" name="Science">
        <title>The coffee genome provides insight into the convergent evolution of caffeine biosynthesis.</title>
        <authorList>
            <person name="Denoeud F."/>
            <person name="Carretero-Paulet L."/>
            <person name="Dereeper A."/>
            <person name="Droc G."/>
            <person name="Guyot R."/>
            <person name="Pietrella M."/>
            <person name="Zheng C."/>
            <person name="Alberti A."/>
            <person name="Anthony F."/>
            <person name="Aprea G."/>
            <person name="Aury J.M."/>
            <person name="Bento P."/>
            <person name="Bernard M."/>
            <person name="Bocs S."/>
            <person name="Campa C."/>
            <person name="Cenci A."/>
            <person name="Combes M.C."/>
            <person name="Crouzillat D."/>
            <person name="Da Silva C."/>
            <person name="Daddiego L."/>
            <person name="De Bellis F."/>
            <person name="Dussert S."/>
            <person name="Garsmeur O."/>
            <person name="Gayraud T."/>
            <person name="Guignon V."/>
            <person name="Jahn K."/>
            <person name="Jamilloux V."/>
            <person name="Joet T."/>
            <person name="Labadie K."/>
            <person name="Lan T."/>
            <person name="Leclercq J."/>
            <person name="Lepelley M."/>
            <person name="Leroy T."/>
            <person name="Li L.T."/>
            <person name="Librado P."/>
            <person name="Lopez L."/>
            <person name="Munoz A."/>
            <person name="Noel B."/>
            <person name="Pallavicini A."/>
            <person name="Perrotta G."/>
            <person name="Poncet V."/>
            <person name="Pot D."/>
            <person name="Priyono X."/>
            <person name="Rigoreau M."/>
            <person name="Rouard M."/>
            <person name="Rozas J."/>
            <person name="Tranchant-Dubreuil C."/>
            <person name="VanBuren R."/>
            <person name="Zhang Q."/>
            <person name="Andrade A.C."/>
            <person name="Argout X."/>
            <person name="Bertrand B."/>
            <person name="de Kochko A."/>
            <person name="Graziosi G."/>
            <person name="Henry R.J."/>
            <person name="Jayarama X."/>
            <person name="Ming R."/>
            <person name="Nagai C."/>
            <person name="Rounsley S."/>
            <person name="Sankoff D."/>
            <person name="Giuliano G."/>
            <person name="Albert V.A."/>
            <person name="Wincker P."/>
            <person name="Lashermes P."/>
        </authorList>
    </citation>
    <scope>NUCLEOTIDE SEQUENCE [LARGE SCALE GENOMIC DNA]</scope>
    <source>
        <strain evidence="5">cv. DH200-94</strain>
    </source>
</reference>
<organism evidence="4 5">
    <name type="scientific">Coffea canephora</name>
    <name type="common">Robusta coffee</name>
    <dbReference type="NCBI Taxonomy" id="49390"/>
    <lineage>
        <taxon>Eukaryota</taxon>
        <taxon>Viridiplantae</taxon>
        <taxon>Streptophyta</taxon>
        <taxon>Embryophyta</taxon>
        <taxon>Tracheophyta</taxon>
        <taxon>Spermatophyta</taxon>
        <taxon>Magnoliopsida</taxon>
        <taxon>eudicotyledons</taxon>
        <taxon>Gunneridae</taxon>
        <taxon>Pentapetalae</taxon>
        <taxon>asterids</taxon>
        <taxon>lamiids</taxon>
        <taxon>Gentianales</taxon>
        <taxon>Rubiaceae</taxon>
        <taxon>Ixoroideae</taxon>
        <taxon>Gardenieae complex</taxon>
        <taxon>Bertiereae - Coffeeae clade</taxon>
        <taxon>Coffeeae</taxon>
        <taxon>Coffea</taxon>
    </lineage>
</organism>
<protein>
    <recommendedName>
        <fullName evidence="6">Pentacotripeptide-repeat region of PRORP domain-containing protein</fullName>
    </recommendedName>
</protein>
<accession>A0A068U0C3</accession>
<dbReference type="InterPro" id="IPR046848">
    <property type="entry name" value="E_motif"/>
</dbReference>
<dbReference type="PhylomeDB" id="A0A068U0C3"/>
<dbReference type="FunFam" id="1.25.40.10:FF:000242">
    <property type="entry name" value="Pentatricopeptide repeat-containing protein"/>
    <property type="match status" value="1"/>
</dbReference>
<evidence type="ECO:0000256" key="1">
    <source>
        <dbReference type="ARBA" id="ARBA00022737"/>
    </source>
</evidence>
<dbReference type="AlphaFoldDB" id="A0A068U0C3"/>
<feature type="repeat" description="PPR" evidence="2">
    <location>
        <begin position="311"/>
        <end position="345"/>
    </location>
</feature>
<dbReference type="Pfam" id="PF01535">
    <property type="entry name" value="PPR"/>
    <property type="match status" value="1"/>
</dbReference>
<dbReference type="PROSITE" id="PS51375">
    <property type="entry name" value="PPR"/>
    <property type="match status" value="4"/>
</dbReference>
<evidence type="ECO:0000313" key="4">
    <source>
        <dbReference type="EMBL" id="CDP01732.1"/>
    </source>
</evidence>
<dbReference type="Proteomes" id="UP000295252">
    <property type="component" value="Chromosome IX"/>
</dbReference>
<dbReference type="Pfam" id="PF20431">
    <property type="entry name" value="E_motif"/>
    <property type="match status" value="1"/>
</dbReference>
<dbReference type="PANTHER" id="PTHR47926:SF416">
    <property type="entry name" value="(WILD MALAYSIAN BANANA) HYPOTHETICAL PROTEIN"/>
    <property type="match status" value="1"/>
</dbReference>
<feature type="repeat" description="PPR" evidence="2">
    <location>
        <begin position="78"/>
        <end position="112"/>
    </location>
</feature>
<sequence length="575" mass="64254">MVSHFASKYLKSSYKAISLLDQPCLSLSQLKQIQCHLIVSGTIADPFAAGKLLSRFGISEKSDLSHAYALFRLIPNRSAFIWNTIIRAFTEHGQLNGAILLSKEMLGNGFWYNNYTFSFVFRACSELKDVSLGLMYHTHVIKLGWEVYDFVQNGLIHFYATCDCMDIARKLFDASKTRDVISWTAVINGYVKRGNIGFAKELFDQMPEKNAVSWSTMINGHVQSGLFLEALEMFDDMQVAGIRPNHAAIVGALSACAFLGALDQGRWIHAYMKRNKIELDRALGTALVDMYAKCGCIEMACHVFEDIPRKDVLAYTSFISGLANHGESARAMEVFNRMESEGVGPNEVTFICVLNACSRMGFVEEGLRIFESIKGVYGMEPVVQHYGCLVDLLGRAGMLEQARKVVKEMPVKPDSYVLGALLNACRVHSDIDLGKEMVKGLADQSLDHGGVHVLLSNIYAAINKWDDAESVRKVMDEKKVEKLLYKIFLVLLLLIQLWLIAQSTIGKTNGRLTGIESLCRTCQSVLVCKQGCLLNAKVDSTIRRFNSIREPKTFEKKGKKGKSHFTGCLEPVKRR</sequence>